<evidence type="ECO:0000259" key="4">
    <source>
        <dbReference type="Pfam" id="PF00962"/>
    </source>
</evidence>
<dbReference type="GO" id="GO:0004000">
    <property type="term" value="F:adenosine deaminase activity"/>
    <property type="evidence" value="ECO:0007669"/>
    <property type="project" value="TreeGrafter"/>
</dbReference>
<dbReference type="Gene3D" id="2.60.40.10">
    <property type="entry name" value="Immunoglobulins"/>
    <property type="match status" value="1"/>
</dbReference>
<evidence type="ECO:0000256" key="1">
    <source>
        <dbReference type="ARBA" id="ARBA00001947"/>
    </source>
</evidence>
<feature type="domain" description="Adenosine/AMP deaminase N-terminal" evidence="6">
    <location>
        <begin position="24"/>
        <end position="104"/>
    </location>
</feature>
<dbReference type="InterPro" id="IPR001365">
    <property type="entry name" value="A_deaminase_dom"/>
</dbReference>
<feature type="domain" description="Adenosine deaminase" evidence="4">
    <location>
        <begin position="226"/>
        <end position="521"/>
    </location>
</feature>
<dbReference type="Pfam" id="PF08451">
    <property type="entry name" value="A_deaminase_N"/>
    <property type="match status" value="1"/>
</dbReference>
<keyword evidence="8" id="KW-1185">Reference proteome</keyword>
<dbReference type="Pfam" id="PF01833">
    <property type="entry name" value="TIG"/>
    <property type="match status" value="1"/>
</dbReference>
<dbReference type="GO" id="GO:0046872">
    <property type="term" value="F:metal ion binding"/>
    <property type="evidence" value="ECO:0007669"/>
    <property type="project" value="UniProtKB-KW"/>
</dbReference>
<protein>
    <submittedName>
        <fullName evidence="7">DgyrCDS1512</fullName>
    </submittedName>
</protein>
<dbReference type="GO" id="GO:0005615">
    <property type="term" value="C:extracellular space"/>
    <property type="evidence" value="ECO:0007669"/>
    <property type="project" value="InterPro"/>
</dbReference>
<name>A0A7I8V9N6_9ANNE</name>
<dbReference type="GO" id="GO:0046103">
    <property type="term" value="P:inosine biosynthetic process"/>
    <property type="evidence" value="ECO:0007669"/>
    <property type="project" value="TreeGrafter"/>
</dbReference>
<dbReference type="Proteomes" id="UP000549394">
    <property type="component" value="Unassembled WGS sequence"/>
</dbReference>
<sequence>MMNRIYFLYVLISYSIYLSDQYRLKNPENEYQYSKNRDSLIAEEEKLSSVDEINLNDDEKIVDNYLHFLKVNEFLKTSDSSVGFPPSRPIEEKLEDIKRSDVYKELINLPKGGNMHTHESFHIVGQRIMLEEMFNSEDFEHLYVIEESTISSARLHNVDFFINPPPESSGDKWVQVKDNPNYTIDKLISKHLLINILTDHAKKYPTDSAMRWRLMNTLWGKIQGALRHRDIRRKMLWNLFDSSLKEGVQFVETRANHGERIYVLDKTGASASTFGRKYLDTEDEFVGQTYLQLTREVVAEFSAQNPNFIGYKIIMASSRRVTNEGLEENLNIARAMFERANDLVRGVDMVAHEDAGRSHMFFLENLVNTSRNPTSYFHGGETNYADDLIISRFDSDPVNALQNTYEIVLLGAKRVGHGVGFAKHPYLLNELKKRDVAIEICPVSNQILGYTADLRNHPGVGYIRNGLPVILGSDDPGNFGYDSFTVDWYEVFMGWGLDLRDLKKLASNSIKYSVLTEEEKQVAVQKWEASWNNYTATTRLKACKLQFKIDPTFNRVLPREGALNGGGKVHIYGRHFEKGICQTIKCKFGNYEETEGELLNTYLINCQVPSKSNNDVEEVPISISLNGTSFIDTDLSFTFKYHN</sequence>
<dbReference type="Pfam" id="PF00962">
    <property type="entry name" value="A_deaminase"/>
    <property type="match status" value="1"/>
</dbReference>
<keyword evidence="3" id="KW-0378">Hydrolase</keyword>
<dbReference type="FunFam" id="3.20.20.140:FF:000185">
    <property type="entry name" value="Uncharacterized protein"/>
    <property type="match status" value="1"/>
</dbReference>
<dbReference type="InterPro" id="IPR006330">
    <property type="entry name" value="Ado/ade_deaminase"/>
</dbReference>
<comment type="cofactor">
    <cofactor evidence="1">
        <name>Zn(2+)</name>
        <dbReference type="ChEBI" id="CHEBI:29105"/>
    </cofactor>
</comment>
<dbReference type="EMBL" id="CAJFCJ010000002">
    <property type="protein sequence ID" value="CAD5112283.1"/>
    <property type="molecule type" value="Genomic_DNA"/>
</dbReference>
<evidence type="ECO:0000259" key="6">
    <source>
        <dbReference type="Pfam" id="PF08451"/>
    </source>
</evidence>
<dbReference type="PANTHER" id="PTHR11409">
    <property type="entry name" value="ADENOSINE DEAMINASE"/>
    <property type="match status" value="1"/>
</dbReference>
<dbReference type="InterPro" id="IPR013783">
    <property type="entry name" value="Ig-like_fold"/>
</dbReference>
<gene>
    <name evidence="7" type="ORF">DGYR_LOCUS1459</name>
</gene>
<dbReference type="SUPFAM" id="SSF81296">
    <property type="entry name" value="E set domains"/>
    <property type="match status" value="1"/>
</dbReference>
<accession>A0A7I8V9N6</accession>
<evidence type="ECO:0000256" key="2">
    <source>
        <dbReference type="ARBA" id="ARBA00022723"/>
    </source>
</evidence>
<reference evidence="7 8" key="1">
    <citation type="submission" date="2020-08" db="EMBL/GenBank/DDBJ databases">
        <authorList>
            <person name="Hejnol A."/>
        </authorList>
    </citation>
    <scope>NUCLEOTIDE SEQUENCE [LARGE SCALE GENOMIC DNA]</scope>
</reference>
<dbReference type="InterPro" id="IPR014756">
    <property type="entry name" value="Ig_E-set"/>
</dbReference>
<dbReference type="InterPro" id="IPR013659">
    <property type="entry name" value="A_deaminase_N"/>
</dbReference>
<dbReference type="InterPro" id="IPR002909">
    <property type="entry name" value="IPT_dom"/>
</dbReference>
<organism evidence="7 8">
    <name type="scientific">Dimorphilus gyrociliatus</name>
    <dbReference type="NCBI Taxonomy" id="2664684"/>
    <lineage>
        <taxon>Eukaryota</taxon>
        <taxon>Metazoa</taxon>
        <taxon>Spiralia</taxon>
        <taxon>Lophotrochozoa</taxon>
        <taxon>Annelida</taxon>
        <taxon>Polychaeta</taxon>
        <taxon>Polychaeta incertae sedis</taxon>
        <taxon>Dinophilidae</taxon>
        <taxon>Dimorphilus</taxon>
    </lineage>
</organism>
<proteinExistence type="predicted"/>
<dbReference type="SUPFAM" id="SSF51556">
    <property type="entry name" value="Metallo-dependent hydrolases"/>
    <property type="match status" value="1"/>
</dbReference>
<evidence type="ECO:0000313" key="8">
    <source>
        <dbReference type="Proteomes" id="UP000549394"/>
    </source>
</evidence>
<keyword evidence="2" id="KW-0479">Metal-binding</keyword>
<comment type="caution">
    <text evidence="7">The sequence shown here is derived from an EMBL/GenBank/DDBJ whole genome shotgun (WGS) entry which is preliminary data.</text>
</comment>
<dbReference type="AlphaFoldDB" id="A0A7I8V9N6"/>
<evidence type="ECO:0000313" key="7">
    <source>
        <dbReference type="EMBL" id="CAD5112283.1"/>
    </source>
</evidence>
<dbReference type="Gene3D" id="3.20.20.140">
    <property type="entry name" value="Metal-dependent hydrolases"/>
    <property type="match status" value="1"/>
</dbReference>
<feature type="domain" description="IPT/TIG" evidence="5">
    <location>
        <begin position="551"/>
        <end position="639"/>
    </location>
</feature>
<dbReference type="PANTHER" id="PTHR11409:SF39">
    <property type="entry name" value="ADENOSINE DEAMINASE 2"/>
    <property type="match status" value="1"/>
</dbReference>
<dbReference type="InterPro" id="IPR032466">
    <property type="entry name" value="Metal_Hydrolase"/>
</dbReference>
<dbReference type="CDD" id="cd00102">
    <property type="entry name" value="IPT"/>
    <property type="match status" value="1"/>
</dbReference>
<dbReference type="GO" id="GO:0006154">
    <property type="term" value="P:adenosine catabolic process"/>
    <property type="evidence" value="ECO:0007669"/>
    <property type="project" value="TreeGrafter"/>
</dbReference>
<evidence type="ECO:0000256" key="3">
    <source>
        <dbReference type="ARBA" id="ARBA00022801"/>
    </source>
</evidence>
<dbReference type="OrthoDB" id="7202371at2759"/>
<evidence type="ECO:0000259" key="5">
    <source>
        <dbReference type="Pfam" id="PF01833"/>
    </source>
</evidence>